<accession>A0ABU2Y4N6</accession>
<dbReference type="PANTHER" id="PTHR30189">
    <property type="entry name" value="LPS-ASSEMBLY PROTEIN"/>
    <property type="match status" value="1"/>
</dbReference>
<keyword evidence="1" id="KW-0472">Membrane</keyword>
<feature type="domain" description="Organic solvent tolerance-like N-terminal" evidence="2">
    <location>
        <begin position="37"/>
        <end position="188"/>
    </location>
</feature>
<keyword evidence="1" id="KW-0998">Cell outer membrane</keyword>
<keyword evidence="4" id="KW-1185">Reference proteome</keyword>
<organism evidence="3 4">
    <name type="scientific">Urechidicola vernalis</name>
    <dbReference type="NCBI Taxonomy" id="3075600"/>
    <lineage>
        <taxon>Bacteria</taxon>
        <taxon>Pseudomonadati</taxon>
        <taxon>Bacteroidota</taxon>
        <taxon>Flavobacteriia</taxon>
        <taxon>Flavobacteriales</taxon>
        <taxon>Flavobacteriaceae</taxon>
        <taxon>Urechidicola</taxon>
    </lineage>
</organism>
<dbReference type="RefSeq" id="WP_311591848.1">
    <property type="nucleotide sequence ID" value="NZ_JAVRHV010000001.1"/>
</dbReference>
<evidence type="ECO:0000256" key="1">
    <source>
        <dbReference type="ARBA" id="ARBA00023237"/>
    </source>
</evidence>
<evidence type="ECO:0000313" key="4">
    <source>
        <dbReference type="Proteomes" id="UP001252186"/>
    </source>
</evidence>
<dbReference type="Pfam" id="PF13100">
    <property type="entry name" value="OstA_2"/>
    <property type="match status" value="1"/>
</dbReference>
<dbReference type="PANTHER" id="PTHR30189:SF1">
    <property type="entry name" value="LPS-ASSEMBLY PROTEIN LPTD"/>
    <property type="match status" value="1"/>
</dbReference>
<protein>
    <submittedName>
        <fullName evidence="3">OstA-like protein</fullName>
    </submittedName>
</protein>
<dbReference type="EMBL" id="JAVRHV010000001">
    <property type="protein sequence ID" value="MDT0552028.1"/>
    <property type="molecule type" value="Genomic_DNA"/>
</dbReference>
<dbReference type="InterPro" id="IPR005653">
    <property type="entry name" value="OstA-like_N"/>
</dbReference>
<dbReference type="Gene3D" id="2.60.450.10">
    <property type="entry name" value="Lipopolysaccharide (LPS) transport protein A like domain"/>
    <property type="match status" value="1"/>
</dbReference>
<evidence type="ECO:0000313" key="3">
    <source>
        <dbReference type="EMBL" id="MDT0552028.1"/>
    </source>
</evidence>
<evidence type="ECO:0000259" key="2">
    <source>
        <dbReference type="Pfam" id="PF13100"/>
    </source>
</evidence>
<gene>
    <name evidence="3" type="ORF">RM519_02100</name>
</gene>
<comment type="caution">
    <text evidence="3">The sequence shown here is derived from an EMBL/GenBank/DDBJ whole genome shotgun (WGS) entry which is preliminary data.</text>
</comment>
<dbReference type="InterPro" id="IPR050218">
    <property type="entry name" value="LptD"/>
</dbReference>
<dbReference type="Proteomes" id="UP001252186">
    <property type="component" value="Unassembled WGS sequence"/>
</dbReference>
<name>A0ABU2Y4N6_9FLAO</name>
<sequence>MLDLFPEETPFMKRYILLLLLCFSVTVFAQKTTKLNVINADFTYPDKNNPDATVSTGNVFVEINGATIQCERVVLNKKTNFLEAMGNVVLNQGDSVHQTSDFANYDGNKKFATSWGNVVLKDPTMTLTTDKLNFDRAKQHLFYGNYGTIKDSINVLNSKQGNYYLDAKRFQAFTNVTVVNPDQTLETDHLEYFTETGKAYLYKPSTITGDDSVVYTEKGFHNTKTKISHLTKNSWIKYEDRLIEGDSLFYNEATSFSSATGNIKITDTINNSILKGGYGEFFRTLDSAFVIQKAQAISLIENDSLYIHGDTLLVTGKSDNRIVRAYHHVKIFKEDLQGKCDSLVSVQASGLTKMFRKPILWAEESQLTGDVIHFLSNSETEQLDSLKILGNAFMIQIDSAGFNQTKGRKILGKFKENDLRIIDVLGNAETLQYVRNDKQELIGIDKTRASNIHITLEKNNIKTIGYIGKPDGKIYPEEEIHVNDRKFKGFHWRESERPTSKEEIFIHDPGDELMIQKDRIREREEKQKALRDGEKKRKQELEMKAMIQKQDSLSNLEKNKIKN</sequence>
<reference evidence="3 4" key="1">
    <citation type="submission" date="2023-09" db="EMBL/GenBank/DDBJ databases">
        <authorList>
            <person name="Rey-Velasco X."/>
        </authorList>
    </citation>
    <scope>NUCLEOTIDE SEQUENCE [LARGE SCALE GENOMIC DNA]</scope>
    <source>
        <strain evidence="3 4">P050</strain>
    </source>
</reference>
<proteinExistence type="predicted"/>